<accession>A0A9J6BCJ9</accession>
<protein>
    <submittedName>
        <fullName evidence="2">Uncharacterized protein</fullName>
    </submittedName>
</protein>
<evidence type="ECO:0000256" key="1">
    <source>
        <dbReference type="SAM" id="SignalP"/>
    </source>
</evidence>
<dbReference type="EMBL" id="JADBJN010000004">
    <property type="protein sequence ID" value="KAG5667375.1"/>
    <property type="molecule type" value="Genomic_DNA"/>
</dbReference>
<dbReference type="AlphaFoldDB" id="A0A9J6BCJ9"/>
<keyword evidence="3" id="KW-1185">Reference proteome</keyword>
<name>A0A9J6BCJ9_POLVA</name>
<feature type="chain" id="PRO_5039906500" evidence="1">
    <location>
        <begin position="22"/>
        <end position="154"/>
    </location>
</feature>
<reference evidence="2" key="1">
    <citation type="submission" date="2021-03" db="EMBL/GenBank/DDBJ databases">
        <title>Chromosome level genome of the anhydrobiotic midge Polypedilum vanderplanki.</title>
        <authorList>
            <person name="Yoshida Y."/>
            <person name="Kikawada T."/>
            <person name="Gusev O."/>
        </authorList>
    </citation>
    <scope>NUCLEOTIDE SEQUENCE</scope>
    <source>
        <strain evidence="2">NIAS01</strain>
        <tissue evidence="2">Whole body or cell culture</tissue>
    </source>
</reference>
<organism evidence="2 3">
    <name type="scientific">Polypedilum vanderplanki</name>
    <name type="common">Sleeping chironomid midge</name>
    <dbReference type="NCBI Taxonomy" id="319348"/>
    <lineage>
        <taxon>Eukaryota</taxon>
        <taxon>Metazoa</taxon>
        <taxon>Ecdysozoa</taxon>
        <taxon>Arthropoda</taxon>
        <taxon>Hexapoda</taxon>
        <taxon>Insecta</taxon>
        <taxon>Pterygota</taxon>
        <taxon>Neoptera</taxon>
        <taxon>Endopterygota</taxon>
        <taxon>Diptera</taxon>
        <taxon>Nematocera</taxon>
        <taxon>Chironomoidea</taxon>
        <taxon>Chironomidae</taxon>
        <taxon>Chironominae</taxon>
        <taxon>Polypedilum</taxon>
        <taxon>Polypedilum</taxon>
    </lineage>
</organism>
<dbReference type="Proteomes" id="UP001107558">
    <property type="component" value="Chromosome 4"/>
</dbReference>
<evidence type="ECO:0000313" key="2">
    <source>
        <dbReference type="EMBL" id="KAG5667375.1"/>
    </source>
</evidence>
<gene>
    <name evidence="2" type="ORF">PVAND_015357</name>
</gene>
<evidence type="ECO:0000313" key="3">
    <source>
        <dbReference type="Proteomes" id="UP001107558"/>
    </source>
</evidence>
<sequence>MISKVSLIFVVASFFVLNTNAGGPIQDCPSVDGLFMVFLDSLKSTLTFYEIKSQNALDEYAASHTSQDKNEFDLGIQGVLNDNINEMANEYTNLIQSFAETLKIDPTSAIYYFVIGIDADYPLSCVDKNIVSKLYLDAYNVINAYYDNIVANHK</sequence>
<comment type="caution">
    <text evidence="2">The sequence shown here is derived from an EMBL/GenBank/DDBJ whole genome shotgun (WGS) entry which is preliminary data.</text>
</comment>
<proteinExistence type="predicted"/>
<feature type="signal peptide" evidence="1">
    <location>
        <begin position="1"/>
        <end position="21"/>
    </location>
</feature>
<keyword evidence="1" id="KW-0732">Signal</keyword>